<dbReference type="InterPro" id="IPR046179">
    <property type="entry name" value="DUF6188"/>
</dbReference>
<proteinExistence type="predicted"/>
<sequence length="122" mass="12992">MNLGLDGRAVVSVANDYTVRMKLTGGHFVSVESPFTLDDLALSPETDPVEAFTPVRQLVGQTIETATAADTGTLRVAFRNGTQLVVEPDAHYESWNLAKPNGALIVCTPGGELAHWKPDAGN</sequence>
<dbReference type="OrthoDB" id="3429377at2"/>
<dbReference type="EMBL" id="MIHA01000005">
    <property type="protein sequence ID" value="ODQ90964.1"/>
    <property type="molecule type" value="Genomic_DNA"/>
</dbReference>
<name>A0A1E3RM87_MYCFV</name>
<dbReference type="AlphaFoldDB" id="A0A1E3RM87"/>
<dbReference type="Pfam" id="PF19686">
    <property type="entry name" value="DUF6188"/>
    <property type="match status" value="1"/>
</dbReference>
<reference evidence="2" key="1">
    <citation type="submission" date="2016-09" db="EMBL/GenBank/DDBJ databases">
        <authorList>
            <person name="Greninger A.L."/>
            <person name="Jerome K.R."/>
            <person name="Mcnair B."/>
            <person name="Wallis C."/>
            <person name="Fang F."/>
        </authorList>
    </citation>
    <scope>NUCLEOTIDE SEQUENCE [LARGE SCALE GENOMIC DNA]</scope>
    <source>
        <strain evidence="2">M6</strain>
    </source>
</reference>
<dbReference type="STRING" id="1776.BHQ18_09245"/>
<organism evidence="1 2">
    <name type="scientific">Mycolicibacterium flavescens</name>
    <name type="common">Mycobacterium flavescens</name>
    <dbReference type="NCBI Taxonomy" id="1776"/>
    <lineage>
        <taxon>Bacteria</taxon>
        <taxon>Bacillati</taxon>
        <taxon>Actinomycetota</taxon>
        <taxon>Actinomycetes</taxon>
        <taxon>Mycobacteriales</taxon>
        <taxon>Mycobacteriaceae</taxon>
        <taxon>Mycolicibacterium</taxon>
    </lineage>
</organism>
<evidence type="ECO:0000313" key="1">
    <source>
        <dbReference type="EMBL" id="ODQ90964.1"/>
    </source>
</evidence>
<accession>A0A1E3RM87</accession>
<gene>
    <name evidence="1" type="ORF">BHQ18_09245</name>
</gene>
<keyword evidence="2" id="KW-1185">Reference proteome</keyword>
<comment type="caution">
    <text evidence="1">The sequence shown here is derived from an EMBL/GenBank/DDBJ whole genome shotgun (WGS) entry which is preliminary data.</text>
</comment>
<evidence type="ECO:0000313" key="2">
    <source>
        <dbReference type="Proteomes" id="UP000094053"/>
    </source>
</evidence>
<dbReference type="Proteomes" id="UP000094053">
    <property type="component" value="Unassembled WGS sequence"/>
</dbReference>
<protein>
    <submittedName>
        <fullName evidence="1">Uncharacterized protein</fullName>
    </submittedName>
</protein>